<dbReference type="InterPro" id="IPR053888">
    <property type="entry name" value="MRM3-like_sub_bind"/>
</dbReference>
<dbReference type="GO" id="GO:0003723">
    <property type="term" value="F:RNA binding"/>
    <property type="evidence" value="ECO:0007669"/>
    <property type="project" value="InterPro"/>
</dbReference>
<comment type="similarity">
    <text evidence="1">Belongs to the class IV-like SAM-binding methyltransferase superfamily. RNA methyltransferase TrmH family.</text>
</comment>
<dbReference type="SUPFAM" id="SSF75217">
    <property type="entry name" value="alpha/beta knot"/>
    <property type="match status" value="1"/>
</dbReference>
<dbReference type="SMART" id="SM00967">
    <property type="entry name" value="SpoU_sub_bind"/>
    <property type="match status" value="1"/>
</dbReference>
<dbReference type="CDD" id="cd18095">
    <property type="entry name" value="SpoU-like_rRNA-MTase"/>
    <property type="match status" value="1"/>
</dbReference>
<dbReference type="GO" id="GO:0006396">
    <property type="term" value="P:RNA processing"/>
    <property type="evidence" value="ECO:0007669"/>
    <property type="project" value="InterPro"/>
</dbReference>
<accession>A0A160VED2</accession>
<proteinExistence type="inferred from homology"/>
<dbReference type="GO" id="GO:0008173">
    <property type="term" value="F:RNA methyltransferase activity"/>
    <property type="evidence" value="ECO:0007669"/>
    <property type="project" value="InterPro"/>
</dbReference>
<dbReference type="InterPro" id="IPR001537">
    <property type="entry name" value="SpoU_MeTrfase"/>
</dbReference>
<dbReference type="SUPFAM" id="SSF55315">
    <property type="entry name" value="L30e-like"/>
    <property type="match status" value="1"/>
</dbReference>
<evidence type="ECO:0000256" key="2">
    <source>
        <dbReference type="ARBA" id="ARBA00022603"/>
    </source>
</evidence>
<dbReference type="InterPro" id="IPR013123">
    <property type="entry name" value="SpoU_subst-bd"/>
</dbReference>
<dbReference type="PANTHER" id="PTHR43191:SF2">
    <property type="entry name" value="RRNA METHYLTRANSFERASE 3, MITOCHONDRIAL"/>
    <property type="match status" value="1"/>
</dbReference>
<organism evidence="5">
    <name type="scientific">hydrothermal vent metagenome</name>
    <dbReference type="NCBI Taxonomy" id="652676"/>
    <lineage>
        <taxon>unclassified sequences</taxon>
        <taxon>metagenomes</taxon>
        <taxon>ecological metagenomes</taxon>
    </lineage>
</organism>
<evidence type="ECO:0000313" key="5">
    <source>
        <dbReference type="EMBL" id="CUV08592.1"/>
    </source>
</evidence>
<evidence type="ECO:0000256" key="1">
    <source>
        <dbReference type="ARBA" id="ARBA00007228"/>
    </source>
</evidence>
<feature type="domain" description="RNA 2-O ribose methyltransferase substrate binding" evidence="4">
    <location>
        <begin position="26"/>
        <end position="101"/>
    </location>
</feature>
<dbReference type="Gene3D" id="3.40.1280.10">
    <property type="match status" value="1"/>
</dbReference>
<dbReference type="InterPro" id="IPR051259">
    <property type="entry name" value="rRNA_Methyltransferase"/>
</dbReference>
<dbReference type="GO" id="GO:0005737">
    <property type="term" value="C:cytoplasm"/>
    <property type="evidence" value="ECO:0007669"/>
    <property type="project" value="UniProtKB-ARBA"/>
</dbReference>
<name>A0A160VED2_9ZZZZ</name>
<keyword evidence="2 5" id="KW-0489">Methyltransferase</keyword>
<dbReference type="PANTHER" id="PTHR43191">
    <property type="entry name" value="RRNA METHYLTRANSFERASE 3"/>
    <property type="match status" value="1"/>
</dbReference>
<sequence length="251" mass="27555">MTSKTDIKQLSRLSTKKGRNEYGLYLIEGLRIIRSALRAQAPINRIFVTARFEESVDYQSISNLFNKILKPEIIDEKTMKQITQTVTPSGILAVCSLPKITELPSTIASNWLYLDKIADPGNLGTLLRSAAWFGTTQVALSPHCADPFNPKVMRGGMGAHFSLQMVTNCDLRQFKSSDHLIIGADHRGMSIVDFNNNAKDWVLVIGSEAHGISKENSNHIEYSLSIPANGSGNSLNAAVAGSIMLYCLNNL</sequence>
<gene>
    <name evidence="5" type="ORF">MGWOODY_Mmi1834</name>
</gene>
<dbReference type="Pfam" id="PF00588">
    <property type="entry name" value="SpoU_methylase"/>
    <property type="match status" value="1"/>
</dbReference>
<dbReference type="Gene3D" id="3.30.1330.30">
    <property type="match status" value="1"/>
</dbReference>
<dbReference type="InterPro" id="IPR029026">
    <property type="entry name" value="tRNA_m1G_MTases_N"/>
</dbReference>
<protein>
    <submittedName>
        <fullName evidence="5">FIG011178: rRNA methylase</fullName>
    </submittedName>
</protein>
<reference evidence="5" key="1">
    <citation type="submission" date="2015-10" db="EMBL/GenBank/DDBJ databases">
        <authorList>
            <person name="Gilbert D.G."/>
        </authorList>
    </citation>
    <scope>NUCLEOTIDE SEQUENCE</scope>
</reference>
<dbReference type="AlphaFoldDB" id="A0A160VED2"/>
<dbReference type="GO" id="GO:0032259">
    <property type="term" value="P:methylation"/>
    <property type="evidence" value="ECO:0007669"/>
    <property type="project" value="UniProtKB-KW"/>
</dbReference>
<keyword evidence="3" id="KW-0808">Transferase</keyword>
<dbReference type="InterPro" id="IPR029064">
    <property type="entry name" value="Ribosomal_eL30-like_sf"/>
</dbReference>
<dbReference type="Pfam" id="PF22435">
    <property type="entry name" value="MRM3-like_sub_bind"/>
    <property type="match status" value="1"/>
</dbReference>
<evidence type="ECO:0000256" key="3">
    <source>
        <dbReference type="ARBA" id="ARBA00022679"/>
    </source>
</evidence>
<evidence type="ECO:0000259" key="4">
    <source>
        <dbReference type="SMART" id="SM00967"/>
    </source>
</evidence>
<dbReference type="InterPro" id="IPR029028">
    <property type="entry name" value="Alpha/beta_knot_MTases"/>
</dbReference>
<dbReference type="EMBL" id="FAXC01000086">
    <property type="protein sequence ID" value="CUV08592.1"/>
    <property type="molecule type" value="Genomic_DNA"/>
</dbReference>